<reference evidence="1 2" key="1">
    <citation type="journal article" date="2015" name="Sci. Rep.">
        <title>Unraveling adaptation of Pontibacter korlensis to radiation and infertility in desert through complete genome and comparative transcriptomic analysis.</title>
        <authorList>
            <person name="Dai J."/>
            <person name="Dai W."/>
            <person name="Qiu C."/>
            <person name="Yang Z."/>
            <person name="Zhang Y."/>
            <person name="Zhou M."/>
            <person name="Zhang L."/>
            <person name="Fang C."/>
            <person name="Gao Q."/>
            <person name="Yang Q."/>
            <person name="Li X."/>
            <person name="Wang Z."/>
            <person name="Wang Z."/>
            <person name="Jia Z."/>
            <person name="Chen X."/>
        </authorList>
    </citation>
    <scope>NUCLEOTIDE SEQUENCE [LARGE SCALE GENOMIC DNA]</scope>
    <source>
        <strain evidence="1 2">X14-1T</strain>
    </source>
</reference>
<proteinExistence type="predicted"/>
<dbReference type="STRING" id="400092.PKOR_00815"/>
<dbReference type="PATRIC" id="fig|400092.3.peg.188"/>
<keyword evidence="2" id="KW-1185">Reference proteome</keyword>
<dbReference type="HOGENOM" id="CLU_1232990_0_0_10"/>
<dbReference type="KEGG" id="pko:PKOR_00815"/>
<sequence>MRNIVFFDVCGTLYNSNTTYDFYEFLFRNHKKRRLLYACFKSKLAKAVWKTLALVGLSKIPRAVSLSFLANLDDNYVKQEAVAFVHKCLEPQKNLALHHKLMDAKRNGKTVVLVSASIHPIVEAIATKLGNVDFLCTSLGVANGKYTGSVDEDLEGIKLDKVEQKYGIKDNVTWFYTDNKEDLPLLMKVNHPNVVIRKQKDKLFWRKNLKRTDTQHYEFLA</sequence>
<evidence type="ECO:0008006" key="3">
    <source>
        <dbReference type="Google" id="ProtNLM"/>
    </source>
</evidence>
<protein>
    <recommendedName>
        <fullName evidence="3">Haloacid dehalogenase</fullName>
    </recommendedName>
</protein>
<dbReference type="RefSeq" id="WP_046308654.1">
    <property type="nucleotide sequence ID" value="NZ_CBCSCY010000044.1"/>
</dbReference>
<dbReference type="NCBIfam" id="TIGR01488">
    <property type="entry name" value="HAD-SF-IB"/>
    <property type="match status" value="1"/>
</dbReference>
<gene>
    <name evidence="1" type="ORF">PKOR_00815</name>
</gene>
<evidence type="ECO:0000313" key="1">
    <source>
        <dbReference type="EMBL" id="AKD01949.1"/>
    </source>
</evidence>
<dbReference type="Gene3D" id="1.20.1440.100">
    <property type="entry name" value="SG protein - dephosphorylation function"/>
    <property type="match status" value="1"/>
</dbReference>
<dbReference type="Pfam" id="PF12710">
    <property type="entry name" value="HAD"/>
    <property type="match status" value="1"/>
</dbReference>
<dbReference type="OrthoDB" id="658480at2"/>
<dbReference type="InterPro" id="IPR036412">
    <property type="entry name" value="HAD-like_sf"/>
</dbReference>
<organism evidence="1 2">
    <name type="scientific">Pontibacter korlensis</name>
    <dbReference type="NCBI Taxonomy" id="400092"/>
    <lineage>
        <taxon>Bacteria</taxon>
        <taxon>Pseudomonadati</taxon>
        <taxon>Bacteroidota</taxon>
        <taxon>Cytophagia</taxon>
        <taxon>Cytophagales</taxon>
        <taxon>Hymenobacteraceae</taxon>
        <taxon>Pontibacter</taxon>
    </lineage>
</organism>
<evidence type="ECO:0000313" key="2">
    <source>
        <dbReference type="Proteomes" id="UP000033109"/>
    </source>
</evidence>
<dbReference type="AlphaFoldDB" id="A0A0E3ZCY9"/>
<dbReference type="EMBL" id="CP009621">
    <property type="protein sequence ID" value="AKD01949.1"/>
    <property type="molecule type" value="Genomic_DNA"/>
</dbReference>
<dbReference type="Gene3D" id="3.40.50.1000">
    <property type="entry name" value="HAD superfamily/HAD-like"/>
    <property type="match status" value="1"/>
</dbReference>
<dbReference type="InterPro" id="IPR023214">
    <property type="entry name" value="HAD_sf"/>
</dbReference>
<dbReference type="SUPFAM" id="SSF56784">
    <property type="entry name" value="HAD-like"/>
    <property type="match status" value="1"/>
</dbReference>
<dbReference type="Proteomes" id="UP000033109">
    <property type="component" value="Chromosome"/>
</dbReference>
<name>A0A0E3ZCY9_9BACT</name>
<accession>A0A0E3ZCY9</accession>